<dbReference type="SUPFAM" id="SSF48452">
    <property type="entry name" value="TPR-like"/>
    <property type="match status" value="1"/>
</dbReference>
<evidence type="ECO:0000256" key="2">
    <source>
        <dbReference type="ARBA" id="ARBA00006275"/>
    </source>
</evidence>
<dbReference type="Gene3D" id="1.25.40.390">
    <property type="match status" value="1"/>
</dbReference>
<dbReference type="EMBL" id="FQUQ01000001">
    <property type="protein sequence ID" value="SHE55469.1"/>
    <property type="molecule type" value="Genomic_DNA"/>
</dbReference>
<keyword evidence="3 6" id="KW-0732">Signal</keyword>
<evidence type="ECO:0000259" key="7">
    <source>
        <dbReference type="Pfam" id="PF07980"/>
    </source>
</evidence>
<dbReference type="GO" id="GO:0009279">
    <property type="term" value="C:cell outer membrane"/>
    <property type="evidence" value="ECO:0007669"/>
    <property type="project" value="UniProtKB-SubCell"/>
</dbReference>
<dbReference type="AlphaFoldDB" id="A0A1M4UFC5"/>
<evidence type="ECO:0000256" key="6">
    <source>
        <dbReference type="SAM" id="SignalP"/>
    </source>
</evidence>
<protein>
    <submittedName>
        <fullName evidence="9">Starch-binding associating with outer membrane</fullName>
    </submittedName>
</protein>
<evidence type="ECO:0000259" key="8">
    <source>
        <dbReference type="Pfam" id="PF14322"/>
    </source>
</evidence>
<dbReference type="STRING" id="288992.SAMN04488522_101540"/>
<dbReference type="Pfam" id="PF14322">
    <property type="entry name" value="SusD-like_3"/>
    <property type="match status" value="1"/>
</dbReference>
<sequence>MTKYNTLTILLLTLSLSFMSSCKKDFLNKGPLDQYSDENVWKDPALINRFVADIYSNLITTYDYVGSYNSINQGMLPADITDEGKSNYSGSNADLINQGQYNASSNLFSSFWSLPSAGGFHQNGAYENIRKCNTFFSHLPDMPIDETIKKQLTAEVKFLRAYNYQLLYSIFGRFPIIDKVLTITDDLNIPRGTDEACRAFILNDLDAAAEALPLSYSNRNDLGRITKGAALGMKCRLLLNAKDYLGASAAAKAIIELNTYRLFPDYAGIFFPENDDNEEVIFNKEYGSSQSGQTHTLDLYLNSSFFTGFYSPEDVPTQNMVDQYLMKDGLTWEQSALFDAEKPYDNRDPRLQASIIYDGTTWRGQVIDMQLGSDFNPATTIPSVTGYMFRKFLNPKYVFSGNNLNYQNCVVLRLAEIYLNYAECQLKLGNSEEARKYVNLLRIRAKMPEIQPGHMTWETYVRERTVELAFEGERRADIRRWEMGPALLGGTIYGMGIETINGKRQYTRQVVEKRVFHPKMYYFPVPLAELQKYPAGKVLEQNPGW</sequence>
<feature type="domain" description="SusD-like N-terminal" evidence="8">
    <location>
        <begin position="45"/>
        <end position="238"/>
    </location>
</feature>
<name>A0A1M4UFC5_9SPHI</name>
<dbReference type="RefSeq" id="WP_159441042.1">
    <property type="nucleotide sequence ID" value="NZ_FQUQ01000001.1"/>
</dbReference>
<evidence type="ECO:0000256" key="3">
    <source>
        <dbReference type="ARBA" id="ARBA00022729"/>
    </source>
</evidence>
<dbReference type="Proteomes" id="UP000184287">
    <property type="component" value="Unassembled WGS sequence"/>
</dbReference>
<keyword evidence="4" id="KW-0472">Membrane</keyword>
<evidence type="ECO:0000313" key="10">
    <source>
        <dbReference type="Proteomes" id="UP000184287"/>
    </source>
</evidence>
<dbReference type="PROSITE" id="PS51257">
    <property type="entry name" value="PROKAR_LIPOPROTEIN"/>
    <property type="match status" value="1"/>
</dbReference>
<dbReference type="InterPro" id="IPR033985">
    <property type="entry name" value="SusD-like_N"/>
</dbReference>
<evidence type="ECO:0000256" key="4">
    <source>
        <dbReference type="ARBA" id="ARBA00023136"/>
    </source>
</evidence>
<organism evidence="9 10">
    <name type="scientific">Pedobacter caeni</name>
    <dbReference type="NCBI Taxonomy" id="288992"/>
    <lineage>
        <taxon>Bacteria</taxon>
        <taxon>Pseudomonadati</taxon>
        <taxon>Bacteroidota</taxon>
        <taxon>Sphingobacteriia</taxon>
        <taxon>Sphingobacteriales</taxon>
        <taxon>Sphingobacteriaceae</taxon>
        <taxon>Pedobacter</taxon>
    </lineage>
</organism>
<dbReference type="Pfam" id="PF07980">
    <property type="entry name" value="SusD_RagB"/>
    <property type="match status" value="1"/>
</dbReference>
<dbReference type="InterPro" id="IPR012944">
    <property type="entry name" value="SusD_RagB_dom"/>
</dbReference>
<feature type="signal peptide" evidence="6">
    <location>
        <begin position="1"/>
        <end position="20"/>
    </location>
</feature>
<keyword evidence="10" id="KW-1185">Reference proteome</keyword>
<keyword evidence="5" id="KW-0998">Cell outer membrane</keyword>
<accession>A0A1M4UFC5</accession>
<comment type="similarity">
    <text evidence="2">Belongs to the SusD family.</text>
</comment>
<dbReference type="InterPro" id="IPR011990">
    <property type="entry name" value="TPR-like_helical_dom_sf"/>
</dbReference>
<evidence type="ECO:0000256" key="1">
    <source>
        <dbReference type="ARBA" id="ARBA00004442"/>
    </source>
</evidence>
<feature type="chain" id="PRO_5013041851" evidence="6">
    <location>
        <begin position="21"/>
        <end position="545"/>
    </location>
</feature>
<comment type="subcellular location">
    <subcellularLocation>
        <location evidence="1">Cell outer membrane</location>
    </subcellularLocation>
</comment>
<proteinExistence type="inferred from homology"/>
<reference evidence="10" key="1">
    <citation type="submission" date="2016-11" db="EMBL/GenBank/DDBJ databases">
        <authorList>
            <person name="Varghese N."/>
            <person name="Submissions S."/>
        </authorList>
    </citation>
    <scope>NUCLEOTIDE SEQUENCE [LARGE SCALE GENOMIC DNA]</scope>
    <source>
        <strain evidence="10">DSM 16990</strain>
    </source>
</reference>
<evidence type="ECO:0000256" key="5">
    <source>
        <dbReference type="ARBA" id="ARBA00023237"/>
    </source>
</evidence>
<feature type="domain" description="RagB/SusD" evidence="7">
    <location>
        <begin position="279"/>
        <end position="545"/>
    </location>
</feature>
<evidence type="ECO:0000313" key="9">
    <source>
        <dbReference type="EMBL" id="SHE55469.1"/>
    </source>
</evidence>
<gene>
    <name evidence="9" type="ORF">SAMN04488522_101540</name>
</gene>
<dbReference type="OrthoDB" id="5694214at2"/>